<keyword evidence="2 6" id="KW-0032">Aminotransferase</keyword>
<evidence type="ECO:0000256" key="2">
    <source>
        <dbReference type="ARBA" id="ARBA00022576"/>
    </source>
</evidence>
<dbReference type="GO" id="GO:0042802">
    <property type="term" value="F:identical protein binding"/>
    <property type="evidence" value="ECO:0007669"/>
    <property type="project" value="TreeGrafter"/>
</dbReference>
<dbReference type="Gene3D" id="3.40.640.10">
    <property type="entry name" value="Type I PLP-dependent aspartate aminotransferase-like (Major domain)"/>
    <property type="match status" value="2"/>
</dbReference>
<dbReference type="PROSITE" id="PS00600">
    <property type="entry name" value="AA_TRANSFER_CLASS_3"/>
    <property type="match status" value="1"/>
</dbReference>
<protein>
    <submittedName>
        <fullName evidence="6">Ornithine aminotransferase</fullName>
    </submittedName>
</protein>
<accession>A0A367ZDX6</accession>
<dbReference type="Gene3D" id="3.40.50.720">
    <property type="entry name" value="NAD(P)-binding Rossmann-like Domain"/>
    <property type="match status" value="1"/>
</dbReference>
<dbReference type="SUPFAM" id="SSF51735">
    <property type="entry name" value="NAD(P)-binding Rossmann-fold domains"/>
    <property type="match status" value="1"/>
</dbReference>
<dbReference type="AlphaFoldDB" id="A0A367ZDX6"/>
<evidence type="ECO:0000256" key="3">
    <source>
        <dbReference type="ARBA" id="ARBA00022679"/>
    </source>
</evidence>
<feature type="region of interest" description="Disordered" evidence="5">
    <location>
        <begin position="1"/>
        <end position="46"/>
    </location>
</feature>
<proteinExistence type="predicted"/>
<evidence type="ECO:0000256" key="4">
    <source>
        <dbReference type="ARBA" id="ARBA00022898"/>
    </source>
</evidence>
<dbReference type="InterPro" id="IPR015422">
    <property type="entry name" value="PyrdxlP-dep_Trfase_small"/>
</dbReference>
<dbReference type="PANTHER" id="PTHR11986">
    <property type="entry name" value="AMINOTRANSFERASE CLASS III"/>
    <property type="match status" value="1"/>
</dbReference>
<dbReference type="Pfam" id="PF00202">
    <property type="entry name" value="Aminotran_3"/>
    <property type="match status" value="1"/>
</dbReference>
<feature type="compositionally biased region" description="Low complexity" evidence="5">
    <location>
        <begin position="21"/>
        <end position="43"/>
    </location>
</feature>
<dbReference type="GO" id="GO:0030170">
    <property type="term" value="F:pyridoxal phosphate binding"/>
    <property type="evidence" value="ECO:0007669"/>
    <property type="project" value="InterPro"/>
</dbReference>
<sequence length="1005" mass="109358">MADEQEEARRRHPPRPKAGAEPSHPSSMASASSRSTTSETPAEGDSAPLADLYQRFCKPGLGAMLKAFGLDIAYEKAQGDRLIWRDAAGRRRTAIDLVGSYGATLLGHNHPRLRRVLAKALQDCPPVLVQASVRGETARLAERLNDIARARLGADYVVHLCNSGAEAVEAAIKHLILIQRGRWQARCEEILTAAAHLLRQQAAAPGSSTFRHLSEFLGEKVRDAAEVLAALDRYNSRVLDTPLPLLALEGAYHGKTLGALSLTHNPRYRSPFARELLPTRFLPPTADALREVLTRSRLELLRLTRRPRGGLTFEPVPITGALGLFVEPMLGEGGARPLPGSFLKEAAEIARTAELPVVADEIQTGLGRTGTFFAWEQAGAPAPDLLLLSKFLGGGLLKVSAMLTRREIADDEFGVVHTSTYAEDGLSSRLALAVIDALEEKDGALLDAVRQAGAAWRERLHALQARFPDVIREVRGRGLLLGIEFADLRDSGSHLLRFLTEQGDLGYLFAAYLLHAHGIRVAPTLNATRTIRIEPSVLLPPAAMARTIRALAALCRILRRRDTFHLVKYILPEFRTRATRGPTVAVEDFRANPEAVMQRPPLAPEKVAFLGHFIDPTYLARHEPALGRFTPDQLESLIERTWKYIDPCLFASRDIASPLGPVVNFNFVGLSVTSAVLLRHLRTRDLATIRRQIRLAVETARRAGAKLVGFGQFTSILTRNCQELCVPGVGFTSGNTLTAGMAVRALEQEVGRRGWSWNDLRVAVVGAGGNIGSTFARLLADKAGRLLLIGGTAADSRRRLEETRAMILADQAARVLAGTVDTPLAEFLHRRVGRRGLAELRDQAREVDSAPFGARIADHLRDRSGDDLPIAIADLTAVRDCRAVLAAVNAVQPCIGPNDLAAEAVVCDVSLPDALTPEAARREGVEVFKGGIVALPNHEVLNIGALPLAPGLVYACMAETILLGLERRWEDYSVGPLDKRKVLEMLALADKHGFRLARLKLSASL</sequence>
<dbReference type="InterPro" id="IPR015421">
    <property type="entry name" value="PyrdxlP-dep_Trfase_major"/>
</dbReference>
<dbReference type="Proteomes" id="UP000252355">
    <property type="component" value="Unassembled WGS sequence"/>
</dbReference>
<reference evidence="6 7" key="1">
    <citation type="submission" date="2018-05" db="EMBL/GenBank/DDBJ databases">
        <title>A metagenomic window into the 2 km-deep terrestrial subsurface aquifer revealed taxonomically and functionally diverse microbial community comprising novel uncultured bacterial lineages.</title>
        <authorList>
            <person name="Kadnikov V.V."/>
            <person name="Mardanov A.V."/>
            <person name="Beletsky A.V."/>
            <person name="Banks D."/>
            <person name="Pimenov N.V."/>
            <person name="Frank Y.A."/>
            <person name="Karnachuk O.V."/>
            <person name="Ravin N.V."/>
        </authorList>
    </citation>
    <scope>NUCLEOTIDE SEQUENCE [LARGE SCALE GENOMIC DNA]</scope>
    <source>
        <strain evidence="6">BY5</strain>
    </source>
</reference>
<dbReference type="PANTHER" id="PTHR11986:SF79">
    <property type="entry name" value="ACETYLORNITHINE AMINOTRANSFERASE, MITOCHONDRIAL"/>
    <property type="match status" value="1"/>
</dbReference>
<dbReference type="InterPro" id="IPR005814">
    <property type="entry name" value="Aminotrans_3"/>
</dbReference>
<dbReference type="InterPro" id="IPR036291">
    <property type="entry name" value="NAD(P)-bd_dom_sf"/>
</dbReference>
<name>A0A367ZDX6_9BACT</name>
<evidence type="ECO:0000313" key="7">
    <source>
        <dbReference type="Proteomes" id="UP000252355"/>
    </source>
</evidence>
<keyword evidence="3 6" id="KW-0808">Transferase</keyword>
<evidence type="ECO:0000313" key="6">
    <source>
        <dbReference type="EMBL" id="RCK75969.1"/>
    </source>
</evidence>
<gene>
    <name evidence="6" type="ORF">OZSIB_3699</name>
</gene>
<dbReference type="EMBL" id="QOQW01000037">
    <property type="protein sequence ID" value="RCK75969.1"/>
    <property type="molecule type" value="Genomic_DNA"/>
</dbReference>
<dbReference type="SUPFAM" id="SSF53383">
    <property type="entry name" value="PLP-dependent transferases"/>
    <property type="match status" value="1"/>
</dbReference>
<comment type="cofactor">
    <cofactor evidence="1">
        <name>pyridoxal 5'-phosphate</name>
        <dbReference type="ChEBI" id="CHEBI:597326"/>
    </cofactor>
</comment>
<dbReference type="InterPro" id="IPR015424">
    <property type="entry name" value="PyrdxlP-dep_Trfase"/>
</dbReference>
<dbReference type="InterPro" id="IPR049704">
    <property type="entry name" value="Aminotrans_3_PPA_site"/>
</dbReference>
<dbReference type="InterPro" id="IPR050103">
    <property type="entry name" value="Class-III_PLP-dep_AT"/>
</dbReference>
<keyword evidence="4" id="KW-0663">Pyridoxal phosphate</keyword>
<comment type="caution">
    <text evidence="6">The sequence shown here is derived from an EMBL/GenBank/DDBJ whole genome shotgun (WGS) entry which is preliminary data.</text>
</comment>
<dbReference type="GO" id="GO:0008483">
    <property type="term" value="F:transaminase activity"/>
    <property type="evidence" value="ECO:0007669"/>
    <property type="project" value="UniProtKB-KW"/>
</dbReference>
<evidence type="ECO:0000256" key="1">
    <source>
        <dbReference type="ARBA" id="ARBA00001933"/>
    </source>
</evidence>
<evidence type="ECO:0000256" key="5">
    <source>
        <dbReference type="SAM" id="MobiDB-lite"/>
    </source>
</evidence>
<organism evidence="6 7">
    <name type="scientific">Candidatus Ozemobacter sibiricus</name>
    <dbReference type="NCBI Taxonomy" id="2268124"/>
    <lineage>
        <taxon>Bacteria</taxon>
        <taxon>Candidatus Ozemobacteria</taxon>
        <taxon>Candidatus Ozemobacterales</taxon>
        <taxon>Candidatus Ozemobacteraceae</taxon>
        <taxon>Candidatus Ozemobacter</taxon>
    </lineage>
</organism>
<dbReference type="Gene3D" id="3.90.1150.10">
    <property type="entry name" value="Aspartate Aminotransferase, domain 1"/>
    <property type="match status" value="2"/>
</dbReference>